<dbReference type="InterPro" id="IPR012337">
    <property type="entry name" value="RNaseH-like_sf"/>
</dbReference>
<accession>A0A7G9YVX8</accession>
<dbReference type="GO" id="GO:0004803">
    <property type="term" value="F:transposase activity"/>
    <property type="evidence" value="ECO:0007669"/>
    <property type="project" value="InterPro"/>
</dbReference>
<dbReference type="AlphaFoldDB" id="A0A7G9YVX8"/>
<dbReference type="SUPFAM" id="SSF53098">
    <property type="entry name" value="Ribonuclease H-like"/>
    <property type="match status" value="1"/>
</dbReference>
<dbReference type="NCBIfam" id="NF033541">
    <property type="entry name" value="transpos_ISH3"/>
    <property type="match status" value="1"/>
</dbReference>
<dbReference type="GO" id="GO:0006313">
    <property type="term" value="P:DNA transposition"/>
    <property type="evidence" value="ECO:0007669"/>
    <property type="project" value="InterPro"/>
</dbReference>
<evidence type="ECO:0000313" key="2">
    <source>
        <dbReference type="EMBL" id="QNO52162.1"/>
    </source>
</evidence>
<feature type="domain" description="Transposase IS4-like" evidence="1">
    <location>
        <begin position="98"/>
        <end position="319"/>
    </location>
</feature>
<dbReference type="PANTHER" id="PTHR33252:SF2">
    <property type="entry name" value="TRANSPOSASE IS4-LIKE DOMAIN-CONTAINING PROTEIN"/>
    <property type="match status" value="1"/>
</dbReference>
<dbReference type="PANTHER" id="PTHR33252">
    <property type="entry name" value="THIRD ORF IN TRANSPOSON ISC1160"/>
    <property type="match status" value="1"/>
</dbReference>
<organism evidence="2">
    <name type="scientific">Candidatus Methanophagaceae archaeon ANME-1 ERB6</name>
    <dbReference type="NCBI Taxonomy" id="2759912"/>
    <lineage>
        <taxon>Archaea</taxon>
        <taxon>Methanobacteriati</taxon>
        <taxon>Methanobacteriota</taxon>
        <taxon>Stenosarchaea group</taxon>
        <taxon>Methanomicrobia</taxon>
        <taxon>Candidatus Methanophagales</taxon>
        <taxon>Candidatus Methanophagaceae</taxon>
    </lineage>
</organism>
<protein>
    <recommendedName>
        <fullName evidence="1">Transposase IS4-like domain-containing protein</fullName>
    </recommendedName>
</protein>
<dbReference type="InterPro" id="IPR002559">
    <property type="entry name" value="Transposase_11"/>
</dbReference>
<name>A0A7G9YVX8_9EURY</name>
<dbReference type="EMBL" id="MT631502">
    <property type="protein sequence ID" value="QNO52162.1"/>
    <property type="molecule type" value="Genomic_DNA"/>
</dbReference>
<evidence type="ECO:0000259" key="1">
    <source>
        <dbReference type="Pfam" id="PF01609"/>
    </source>
</evidence>
<proteinExistence type="predicted"/>
<dbReference type="GO" id="GO:0003677">
    <property type="term" value="F:DNA binding"/>
    <property type="evidence" value="ECO:0007669"/>
    <property type="project" value="InterPro"/>
</dbReference>
<sequence>MLSELLCSNGGIIRVPKGATYTLKDIIAVITYAATSTANSPEASVSELKRKMPNAAIPSADTVFNYIYENEIDEILSFFRRVNSEILALTGIPNEPVDVAVDFHDIGYHGDKNDKGVRGIKPKNGTSWGHSFFTIDMLQEALKLTLDIVNITGLNKDYAILLEGVVNRLREMGIKIGTMFLDREFFNIPSILTLSSMSVDFIMAAKSNKRIKRILEEHKRKNGVTPVIFNYQFKDKRSPEFYLVAIPNQDYDPKDEKKKNEFLLFATSINLGFVEEFVKRVPEEYRRRWNIETGYRVKNEFKIRTCSKNDVARVLFFVVRSILHNFLNVQKSILSITAYELKSLIAEDIQEYLCVGKFTNTISLTEFYTRMASYNERRVMELRWQLAAS</sequence>
<reference evidence="2" key="1">
    <citation type="submission" date="2020-06" db="EMBL/GenBank/DDBJ databases">
        <title>Unique genomic features of the anaerobic methanotrophic archaea.</title>
        <authorList>
            <person name="Chadwick G.L."/>
            <person name="Skennerton C.T."/>
            <person name="Laso-Perez R."/>
            <person name="Leu A.O."/>
            <person name="Speth D.R."/>
            <person name="Yu H."/>
            <person name="Morgan-Lang C."/>
            <person name="Hatzenpichler R."/>
            <person name="Goudeau D."/>
            <person name="Malmstrom R."/>
            <person name="Brazelton W.J."/>
            <person name="Woyke T."/>
            <person name="Hallam S.J."/>
            <person name="Tyson G.W."/>
            <person name="Wegener G."/>
            <person name="Boetius A."/>
            <person name="Orphan V."/>
        </authorList>
    </citation>
    <scope>NUCLEOTIDE SEQUENCE</scope>
</reference>
<dbReference type="Pfam" id="PF01609">
    <property type="entry name" value="DDE_Tnp_1"/>
    <property type="match status" value="1"/>
</dbReference>
<gene>
    <name evidence="2" type="ORF">MDNCFBIC_00032</name>
</gene>